<reference evidence="3 4" key="1">
    <citation type="submission" date="2023-10" db="EMBL/GenBank/DDBJ databases">
        <authorList>
            <person name="Botero Cardona J."/>
        </authorList>
    </citation>
    <scope>NUCLEOTIDE SEQUENCE [LARGE SCALE GENOMIC DNA]</scope>
    <source>
        <strain evidence="3 4">R-55214</strain>
    </source>
</reference>
<organism evidence="3 4">
    <name type="scientific">Fructobacillus evanidus</name>
    <dbReference type="NCBI Taxonomy" id="3064281"/>
    <lineage>
        <taxon>Bacteria</taxon>
        <taxon>Bacillati</taxon>
        <taxon>Bacillota</taxon>
        <taxon>Bacilli</taxon>
        <taxon>Lactobacillales</taxon>
        <taxon>Lactobacillaceae</taxon>
        <taxon>Fructobacillus</taxon>
    </lineage>
</organism>
<sequence length="167" mass="18721">MLNKFSSLFQVLMMKIKISIFKISHPHGLVVGRKLRFRKRLNLRADAGGKINIGDYVFFNNDVSINARELVTIGNHVLIGENVKIYDHNHAFGKKYEGVQPDTFKTDSITIGDGVWIGSNVTILKGVTIGSKAIIAAGTVVNRDVQPSVIYQEQRSVQEIPIHYRED</sequence>
<dbReference type="Proteomes" id="UP001314166">
    <property type="component" value="Unassembled WGS sequence"/>
</dbReference>
<dbReference type="PROSITE" id="PS00101">
    <property type="entry name" value="HEXAPEP_TRANSFERASES"/>
    <property type="match status" value="1"/>
</dbReference>
<evidence type="ECO:0000313" key="3">
    <source>
        <dbReference type="EMBL" id="CAK1223613.1"/>
    </source>
</evidence>
<accession>A0ABN9YHI7</accession>
<evidence type="ECO:0000313" key="4">
    <source>
        <dbReference type="Proteomes" id="UP001314166"/>
    </source>
</evidence>
<dbReference type="InterPro" id="IPR001451">
    <property type="entry name" value="Hexapep"/>
</dbReference>
<keyword evidence="2" id="KW-0677">Repeat</keyword>
<dbReference type="InterPro" id="IPR018357">
    <property type="entry name" value="Hexapep_transf_CS"/>
</dbReference>
<keyword evidence="4" id="KW-1185">Reference proteome</keyword>
<dbReference type="Pfam" id="PF00132">
    <property type="entry name" value="Hexapep"/>
    <property type="match status" value="1"/>
</dbReference>
<evidence type="ECO:0000256" key="1">
    <source>
        <dbReference type="ARBA" id="ARBA00022679"/>
    </source>
</evidence>
<keyword evidence="3" id="KW-0012">Acyltransferase</keyword>
<dbReference type="InterPro" id="IPR051159">
    <property type="entry name" value="Hexapeptide_acetyltransf"/>
</dbReference>
<dbReference type="RefSeq" id="WP_338343027.1">
    <property type="nucleotide sequence ID" value="NZ_CAUZLH010000001.1"/>
</dbReference>
<dbReference type="PANTHER" id="PTHR23416:SF78">
    <property type="entry name" value="LIPOPOLYSACCHARIDE BIOSYNTHESIS O-ACETYL TRANSFERASE WBBJ-RELATED"/>
    <property type="match status" value="1"/>
</dbReference>
<dbReference type="InterPro" id="IPR011004">
    <property type="entry name" value="Trimer_LpxA-like_sf"/>
</dbReference>
<dbReference type="SUPFAM" id="SSF51161">
    <property type="entry name" value="Trimeric LpxA-like enzymes"/>
    <property type="match status" value="1"/>
</dbReference>
<dbReference type="GO" id="GO:0008925">
    <property type="term" value="F:maltose O-acetyltransferase activity"/>
    <property type="evidence" value="ECO:0007669"/>
    <property type="project" value="UniProtKB-EC"/>
</dbReference>
<protein>
    <submittedName>
        <fullName evidence="3">Isoleucine patch superfamily (WbbJ)</fullName>
        <ecNumber evidence="3">2.3.1.79</ecNumber>
    </submittedName>
</protein>
<keyword evidence="1 3" id="KW-0808">Transferase</keyword>
<evidence type="ECO:0000256" key="2">
    <source>
        <dbReference type="ARBA" id="ARBA00022737"/>
    </source>
</evidence>
<dbReference type="EC" id="2.3.1.79" evidence="3"/>
<dbReference type="Gene3D" id="2.160.10.10">
    <property type="entry name" value="Hexapeptide repeat proteins"/>
    <property type="match status" value="1"/>
</dbReference>
<proteinExistence type="predicted"/>
<dbReference type="EMBL" id="CAUZMB010000001">
    <property type="protein sequence ID" value="CAK1223613.1"/>
    <property type="molecule type" value="Genomic_DNA"/>
</dbReference>
<name>A0ABN9YHI7_9LACO</name>
<gene>
    <name evidence="3" type="ORF">R55214_HHFBAMCI_00002</name>
</gene>
<comment type="caution">
    <text evidence="3">The sequence shown here is derived from an EMBL/GenBank/DDBJ whole genome shotgun (WGS) entry which is preliminary data.</text>
</comment>
<dbReference type="CDD" id="cd04647">
    <property type="entry name" value="LbH_MAT_like"/>
    <property type="match status" value="1"/>
</dbReference>
<dbReference type="PANTHER" id="PTHR23416">
    <property type="entry name" value="SIALIC ACID SYNTHASE-RELATED"/>
    <property type="match status" value="1"/>
</dbReference>